<dbReference type="PRINTS" id="PR00035">
    <property type="entry name" value="HTHGNTR"/>
</dbReference>
<evidence type="ECO:0000256" key="2">
    <source>
        <dbReference type="ARBA" id="ARBA00023125"/>
    </source>
</evidence>
<dbReference type="CDD" id="cd07377">
    <property type="entry name" value="WHTH_GntR"/>
    <property type="match status" value="1"/>
</dbReference>
<evidence type="ECO:0000256" key="3">
    <source>
        <dbReference type="ARBA" id="ARBA00023163"/>
    </source>
</evidence>
<dbReference type="PANTHER" id="PTHR43537">
    <property type="entry name" value="TRANSCRIPTIONAL REGULATOR, GNTR FAMILY"/>
    <property type="match status" value="1"/>
</dbReference>
<organism evidence="5 6">
    <name type="scientific">Rhizobium aethiopicum</name>
    <dbReference type="NCBI Taxonomy" id="1138170"/>
    <lineage>
        <taxon>Bacteria</taxon>
        <taxon>Pseudomonadati</taxon>
        <taxon>Pseudomonadota</taxon>
        <taxon>Alphaproteobacteria</taxon>
        <taxon>Hyphomicrobiales</taxon>
        <taxon>Rhizobiaceae</taxon>
        <taxon>Rhizobium/Agrobacterium group</taxon>
        <taxon>Rhizobium</taxon>
    </lineage>
</organism>
<protein>
    <submittedName>
        <fullName evidence="5">Transcriptional regulator, GntR family</fullName>
    </submittedName>
</protein>
<dbReference type="EMBL" id="FMAJ01000003">
    <property type="protein sequence ID" value="SCB57784.1"/>
    <property type="molecule type" value="Genomic_DNA"/>
</dbReference>
<dbReference type="GO" id="GO:0003700">
    <property type="term" value="F:DNA-binding transcription factor activity"/>
    <property type="evidence" value="ECO:0007669"/>
    <property type="project" value="InterPro"/>
</dbReference>
<dbReference type="STRING" id="1138170.GA0061105_103241"/>
<dbReference type="Pfam" id="PF00392">
    <property type="entry name" value="GntR"/>
    <property type="match status" value="1"/>
</dbReference>
<dbReference type="AlphaFoldDB" id="A0A1C3Y0A2"/>
<feature type="domain" description="HTH gntR-type" evidence="4">
    <location>
        <begin position="7"/>
        <end position="75"/>
    </location>
</feature>
<dbReference type="InterPro" id="IPR008920">
    <property type="entry name" value="TF_FadR/GntR_C"/>
</dbReference>
<dbReference type="SMART" id="SM00895">
    <property type="entry name" value="FCD"/>
    <property type="match status" value="1"/>
</dbReference>
<keyword evidence="1" id="KW-0805">Transcription regulation</keyword>
<dbReference type="SMART" id="SM00345">
    <property type="entry name" value="HTH_GNTR"/>
    <property type="match status" value="1"/>
</dbReference>
<evidence type="ECO:0000259" key="4">
    <source>
        <dbReference type="PROSITE" id="PS50949"/>
    </source>
</evidence>
<dbReference type="GO" id="GO:0003677">
    <property type="term" value="F:DNA binding"/>
    <property type="evidence" value="ECO:0007669"/>
    <property type="project" value="UniProtKB-KW"/>
</dbReference>
<dbReference type="InterPro" id="IPR000524">
    <property type="entry name" value="Tscrpt_reg_HTH_GntR"/>
</dbReference>
<name>A0A1C3Y0A2_9HYPH</name>
<dbReference type="Gene3D" id="1.20.120.530">
    <property type="entry name" value="GntR ligand-binding domain-like"/>
    <property type="match status" value="1"/>
</dbReference>
<evidence type="ECO:0000256" key="1">
    <source>
        <dbReference type="ARBA" id="ARBA00023015"/>
    </source>
</evidence>
<dbReference type="InterPro" id="IPR036390">
    <property type="entry name" value="WH_DNA-bd_sf"/>
</dbReference>
<evidence type="ECO:0000313" key="5">
    <source>
        <dbReference type="EMBL" id="SCB57784.1"/>
    </source>
</evidence>
<dbReference type="InterPro" id="IPR011711">
    <property type="entry name" value="GntR_C"/>
</dbReference>
<proteinExistence type="predicted"/>
<dbReference type="PANTHER" id="PTHR43537:SF5">
    <property type="entry name" value="UXU OPERON TRANSCRIPTIONAL REGULATOR"/>
    <property type="match status" value="1"/>
</dbReference>
<dbReference type="Pfam" id="PF07729">
    <property type="entry name" value="FCD"/>
    <property type="match status" value="1"/>
</dbReference>
<keyword evidence="2" id="KW-0238">DNA-binding</keyword>
<evidence type="ECO:0000313" key="6">
    <source>
        <dbReference type="Proteomes" id="UP000198723"/>
    </source>
</evidence>
<dbReference type="Gene3D" id="1.10.10.10">
    <property type="entry name" value="Winged helix-like DNA-binding domain superfamily/Winged helix DNA-binding domain"/>
    <property type="match status" value="1"/>
</dbReference>
<reference evidence="5 6" key="1">
    <citation type="submission" date="2016-08" db="EMBL/GenBank/DDBJ databases">
        <authorList>
            <person name="Seilhamer J.J."/>
        </authorList>
    </citation>
    <scope>NUCLEOTIDE SEQUENCE [LARGE SCALE GENOMIC DNA]</scope>
    <source>
        <strain evidence="5 6">HBR26</strain>
    </source>
</reference>
<dbReference type="InterPro" id="IPR036388">
    <property type="entry name" value="WH-like_DNA-bd_sf"/>
</dbReference>
<gene>
    <name evidence="5" type="ORF">GA0061105_103241</name>
</gene>
<sequence length="225" mass="24415">MQALSKTNLADGAIEAIRSDILGKRWAVGDKLPNEASLSAMLSVSRGTVREAVRVLASQGYLETRQGSGTYVRSTSDAGRPLTMARRASLRDQFEARCALDVEAARLTAMRKTPEAIAELRRLLTERGTYDGRDKAGFIERDLAFHKAVIAASGNRAMIEIYDFFSTSIADTIAATLGKDIPEPDMQAHADIVDAIETGDPDKADAAVRRFMAPVLAALERMILS</sequence>
<dbReference type="SUPFAM" id="SSF48008">
    <property type="entry name" value="GntR ligand-binding domain-like"/>
    <property type="match status" value="1"/>
</dbReference>
<dbReference type="RefSeq" id="WP_092749317.1">
    <property type="nucleotide sequence ID" value="NZ_FMAJ01000003.1"/>
</dbReference>
<dbReference type="SUPFAM" id="SSF46785">
    <property type="entry name" value="Winged helix' DNA-binding domain"/>
    <property type="match status" value="1"/>
</dbReference>
<dbReference type="Proteomes" id="UP000198723">
    <property type="component" value="Unassembled WGS sequence"/>
</dbReference>
<accession>A0A1C3Y0A2</accession>
<keyword evidence="3" id="KW-0804">Transcription</keyword>
<dbReference type="PROSITE" id="PS50949">
    <property type="entry name" value="HTH_GNTR"/>
    <property type="match status" value="1"/>
</dbReference>